<evidence type="ECO:0000313" key="4">
    <source>
        <dbReference type="EMBL" id="HJC84861.1"/>
    </source>
</evidence>
<reference evidence="4" key="2">
    <citation type="submission" date="2021-04" db="EMBL/GenBank/DDBJ databases">
        <authorList>
            <person name="Gilroy R."/>
        </authorList>
    </citation>
    <scope>NUCLEOTIDE SEQUENCE</scope>
    <source>
        <strain evidence="4">ChiHjej13B12-4958</strain>
    </source>
</reference>
<gene>
    <name evidence="4" type="ORF">H9751_04825</name>
</gene>
<reference evidence="4" key="1">
    <citation type="journal article" date="2021" name="PeerJ">
        <title>Extensive microbial diversity within the chicken gut microbiome revealed by metagenomics and culture.</title>
        <authorList>
            <person name="Gilroy R."/>
            <person name="Ravi A."/>
            <person name="Getino M."/>
            <person name="Pursley I."/>
            <person name="Horton D.L."/>
            <person name="Alikhan N.F."/>
            <person name="Baker D."/>
            <person name="Gharbi K."/>
            <person name="Hall N."/>
            <person name="Watson M."/>
            <person name="Adriaenssens E.M."/>
            <person name="Foster-Nyarko E."/>
            <person name="Jarju S."/>
            <person name="Secka A."/>
            <person name="Antonio M."/>
            <person name="Oren A."/>
            <person name="Chaudhuri R.R."/>
            <person name="La Ragione R."/>
            <person name="Hildebrand F."/>
            <person name="Pallen M.J."/>
        </authorList>
    </citation>
    <scope>NUCLEOTIDE SEQUENCE</scope>
    <source>
        <strain evidence="4">ChiHjej13B12-4958</strain>
    </source>
</reference>
<name>A0A9D2QE99_9CORY</name>
<dbReference type="EMBL" id="DWVP01000011">
    <property type="protein sequence ID" value="HJC84861.1"/>
    <property type="molecule type" value="Genomic_DNA"/>
</dbReference>
<protein>
    <submittedName>
        <fullName evidence="4">Helix-turn-helix domain-containing protein</fullName>
    </submittedName>
</protein>
<dbReference type="Gene3D" id="1.10.10.60">
    <property type="entry name" value="Homeodomain-like"/>
    <property type="match status" value="2"/>
</dbReference>
<keyword evidence="2" id="KW-0804">Transcription</keyword>
<organism evidence="4 5">
    <name type="scientific">Candidatus Corynebacterium faecigallinarum</name>
    <dbReference type="NCBI Taxonomy" id="2838528"/>
    <lineage>
        <taxon>Bacteria</taxon>
        <taxon>Bacillati</taxon>
        <taxon>Actinomycetota</taxon>
        <taxon>Actinomycetes</taxon>
        <taxon>Mycobacteriales</taxon>
        <taxon>Corynebacteriaceae</taxon>
        <taxon>Corynebacterium</taxon>
    </lineage>
</organism>
<comment type="caution">
    <text evidence="4">The sequence shown here is derived from an EMBL/GenBank/DDBJ whole genome shotgun (WGS) entry which is preliminary data.</text>
</comment>
<dbReference type="Proteomes" id="UP000823858">
    <property type="component" value="Unassembled WGS sequence"/>
</dbReference>
<sequence>MQGSARSIERAFRAETGMTLRRWWRVARMQAAERLLTTSTTVDTVAQRVGCSSTNAFRRAFFDHHGFTRGYTWAVGTGKSE</sequence>
<dbReference type="AlphaFoldDB" id="A0A9D2QE99"/>
<dbReference type="SUPFAM" id="SSF46689">
    <property type="entry name" value="Homeodomain-like"/>
    <property type="match status" value="1"/>
</dbReference>
<dbReference type="InterPro" id="IPR018060">
    <property type="entry name" value="HTH_AraC"/>
</dbReference>
<accession>A0A9D2QE99</accession>
<dbReference type="PANTHER" id="PTHR11019">
    <property type="entry name" value="HTH-TYPE TRANSCRIPTIONAL REGULATOR NIMR"/>
    <property type="match status" value="1"/>
</dbReference>
<keyword evidence="1" id="KW-0805">Transcription regulation</keyword>
<feature type="domain" description="HTH araC/xylS-type" evidence="3">
    <location>
        <begin position="1"/>
        <end position="68"/>
    </location>
</feature>
<dbReference type="PROSITE" id="PS01124">
    <property type="entry name" value="HTH_ARAC_FAMILY_2"/>
    <property type="match status" value="1"/>
</dbReference>
<dbReference type="Pfam" id="PF12833">
    <property type="entry name" value="HTH_18"/>
    <property type="match status" value="1"/>
</dbReference>
<proteinExistence type="predicted"/>
<evidence type="ECO:0000313" key="5">
    <source>
        <dbReference type="Proteomes" id="UP000823858"/>
    </source>
</evidence>
<evidence type="ECO:0000256" key="1">
    <source>
        <dbReference type="ARBA" id="ARBA00023015"/>
    </source>
</evidence>
<dbReference type="InterPro" id="IPR009057">
    <property type="entry name" value="Homeodomain-like_sf"/>
</dbReference>
<evidence type="ECO:0000256" key="2">
    <source>
        <dbReference type="ARBA" id="ARBA00023163"/>
    </source>
</evidence>
<evidence type="ECO:0000259" key="3">
    <source>
        <dbReference type="PROSITE" id="PS01124"/>
    </source>
</evidence>
<dbReference type="PANTHER" id="PTHR11019:SF199">
    <property type="entry name" value="HTH-TYPE TRANSCRIPTIONAL REGULATOR NIMR"/>
    <property type="match status" value="1"/>
</dbReference>
<dbReference type="GO" id="GO:0043565">
    <property type="term" value="F:sequence-specific DNA binding"/>
    <property type="evidence" value="ECO:0007669"/>
    <property type="project" value="InterPro"/>
</dbReference>
<dbReference type="SMART" id="SM00342">
    <property type="entry name" value="HTH_ARAC"/>
    <property type="match status" value="1"/>
</dbReference>
<dbReference type="GO" id="GO:0003700">
    <property type="term" value="F:DNA-binding transcription factor activity"/>
    <property type="evidence" value="ECO:0007669"/>
    <property type="project" value="InterPro"/>
</dbReference>